<evidence type="ECO:0000256" key="1">
    <source>
        <dbReference type="SAM" id="Coils"/>
    </source>
</evidence>
<dbReference type="Pfam" id="PF00239">
    <property type="entry name" value="Resolvase"/>
    <property type="match status" value="1"/>
</dbReference>
<evidence type="ECO:0000259" key="4">
    <source>
        <dbReference type="PROSITE" id="PS51737"/>
    </source>
</evidence>
<keyword evidence="1" id="KW-0175">Coiled coil</keyword>
<dbReference type="InterPro" id="IPR006119">
    <property type="entry name" value="Resolv_N"/>
</dbReference>
<dbReference type="Pfam" id="PF07508">
    <property type="entry name" value="Recombinase"/>
    <property type="match status" value="1"/>
</dbReference>
<dbReference type="CDD" id="cd00338">
    <property type="entry name" value="Ser_Recombinase"/>
    <property type="match status" value="1"/>
</dbReference>
<dbReference type="GO" id="GO:0000150">
    <property type="term" value="F:DNA strand exchange activity"/>
    <property type="evidence" value="ECO:0007669"/>
    <property type="project" value="InterPro"/>
</dbReference>
<dbReference type="HOGENOM" id="CLU_010686_18_10_11"/>
<organism evidence="5 6">
    <name type="scientific">Actinomyces viscosus C505</name>
    <dbReference type="NCBI Taxonomy" id="562973"/>
    <lineage>
        <taxon>Bacteria</taxon>
        <taxon>Bacillati</taxon>
        <taxon>Actinomycetota</taxon>
        <taxon>Actinomycetes</taxon>
        <taxon>Actinomycetales</taxon>
        <taxon>Actinomycetaceae</taxon>
        <taxon>Actinomyces</taxon>
    </lineage>
</organism>
<feature type="domain" description="Resolvase/invertase-type recombinase catalytic" evidence="3">
    <location>
        <begin position="77"/>
        <end position="229"/>
    </location>
</feature>
<evidence type="ECO:0000313" key="6">
    <source>
        <dbReference type="Proteomes" id="UP000004668"/>
    </source>
</evidence>
<accession>F2UYR0</accession>
<evidence type="ECO:0008006" key="7">
    <source>
        <dbReference type="Google" id="ProtNLM"/>
    </source>
</evidence>
<dbReference type="SUPFAM" id="SSF53041">
    <property type="entry name" value="Resolvase-like"/>
    <property type="match status" value="1"/>
</dbReference>
<evidence type="ECO:0000256" key="2">
    <source>
        <dbReference type="SAM" id="MobiDB-lite"/>
    </source>
</evidence>
<dbReference type="AlphaFoldDB" id="F2UYR0"/>
<name>F2UYR0_ACTVI</name>
<dbReference type="EMBL" id="ACRE02000002">
    <property type="protein sequence ID" value="EGE37314.2"/>
    <property type="molecule type" value="Genomic_DNA"/>
</dbReference>
<dbReference type="InterPro" id="IPR025827">
    <property type="entry name" value="Zn_ribbon_recom_dom"/>
</dbReference>
<protein>
    <recommendedName>
        <fullName evidence="7">Resolvase/invertase-type recombinase catalytic domain-containing protein</fullName>
    </recommendedName>
</protein>
<proteinExistence type="predicted"/>
<feature type="compositionally biased region" description="Polar residues" evidence="2">
    <location>
        <begin position="584"/>
        <end position="601"/>
    </location>
</feature>
<dbReference type="InterPro" id="IPR050639">
    <property type="entry name" value="SSR_resolvase"/>
</dbReference>
<dbReference type="Gene3D" id="3.40.50.1390">
    <property type="entry name" value="Resolvase, N-terminal catalytic domain"/>
    <property type="match status" value="1"/>
</dbReference>
<dbReference type="Proteomes" id="UP000004668">
    <property type="component" value="Unassembled WGS sequence"/>
</dbReference>
<reference evidence="5 6" key="2">
    <citation type="submission" date="2011-10" db="EMBL/GenBank/DDBJ databases">
        <title>The Genome Sequence of Actinomyces viscosus C505.</title>
        <authorList>
            <consortium name="The Broad Institute Genome Sequencing Platform"/>
            <consortium name="The Broad Institute Genome Sequencing Center for Infectious Disease"/>
            <person name="Earl A."/>
            <person name="Ward D."/>
            <person name="Feldgarden M."/>
            <person name="Gevers D."/>
            <person name="Sibley C.D."/>
            <person name="Field T.R."/>
            <person name="Grinwis M."/>
            <person name="Eshaghurshan C.S."/>
            <person name="Surette M.G."/>
            <person name="Young S.K."/>
            <person name="Zeng Q."/>
            <person name="Gargeya S."/>
            <person name="Fitzgerald M."/>
            <person name="Haas B."/>
            <person name="Abouelleil A."/>
            <person name="Alvarado L."/>
            <person name="Arachchi H.M."/>
            <person name="Berlin A."/>
            <person name="Brown A."/>
            <person name="Chapman S.B."/>
            <person name="Chen Z."/>
            <person name="Dunbar C."/>
            <person name="Freedman E."/>
            <person name="Gearin G."/>
            <person name="Goldberg J."/>
            <person name="Griggs A."/>
            <person name="Gujja S."/>
            <person name="Heiman D."/>
            <person name="Howarth C."/>
            <person name="Larson L."/>
            <person name="Lui A."/>
            <person name="MacDonald P.J.P."/>
            <person name="Montmayeur A."/>
            <person name="Murphy C."/>
            <person name="Neiman D."/>
            <person name="Pearson M."/>
            <person name="Priest M."/>
            <person name="Roberts A."/>
            <person name="Saif S."/>
            <person name="Shea T."/>
            <person name="Shenoy N."/>
            <person name="Sisk P."/>
            <person name="Stolte C."/>
            <person name="Sykes S."/>
            <person name="Wortman J."/>
            <person name="Nusbaum C."/>
            <person name="Birren B."/>
        </authorList>
    </citation>
    <scope>NUCLEOTIDE SEQUENCE [LARGE SCALE GENOMIC DNA]</scope>
    <source>
        <strain evidence="5 6">C505</strain>
    </source>
</reference>
<feature type="coiled-coil region" evidence="1">
    <location>
        <begin position="412"/>
        <end position="475"/>
    </location>
</feature>
<dbReference type="Gene3D" id="3.90.1750.20">
    <property type="entry name" value="Putative Large Serine Recombinase, Chain B, Domain 2"/>
    <property type="match status" value="1"/>
</dbReference>
<dbReference type="SMART" id="SM00857">
    <property type="entry name" value="Resolvase"/>
    <property type="match status" value="1"/>
</dbReference>
<dbReference type="InterPro" id="IPR011109">
    <property type="entry name" value="DNA_bind_recombinase_dom"/>
</dbReference>
<dbReference type="PROSITE" id="PS51737">
    <property type="entry name" value="RECOMBINASE_DNA_BIND"/>
    <property type="match status" value="1"/>
</dbReference>
<dbReference type="GO" id="GO:0003677">
    <property type="term" value="F:DNA binding"/>
    <property type="evidence" value="ECO:0007669"/>
    <property type="project" value="InterPro"/>
</dbReference>
<dbReference type="InterPro" id="IPR036162">
    <property type="entry name" value="Resolvase-like_N_sf"/>
</dbReference>
<evidence type="ECO:0000313" key="5">
    <source>
        <dbReference type="EMBL" id="EGE37314.2"/>
    </source>
</evidence>
<sequence>MVGSISPNFALDFSGILSVNGKRQSVMMAGMSRQTDKRKEDMCMTAGTTQPGVVQGGAATAGVDPFTAMAAQLTPKRAVSYIRVSTREQAQRGGSEEGFSLPAQREANKRKAQSMGALVVKEFADRGESARSANRPELQKMLAYLKEDGGIDYVIVHKLDRLARNRADDVEINRAFEEAGVRLVSTSENIDQTPGGMLLHGIMSSIAEFYSRNLANEVIKGMGEKARNGGTLGKAPLGYVNVRARDENGREIRTVELDEERAPLIRLAFTEYATGNWTVRQLAEHLNNRGLTIPPTARKPTNSVSVRLLQTLLRNPYYKGVISFQGVEYAGAHEPLVDAATWQTVQDILTAHTNGERQRTHNHHLKSTIVCGLCGARLLVQHATSRASGTYHYFVCARRHRVHDCTFKAVLIDEVEARVAELYQQIRLSSDDRREIERYLRAEFEHIQANRQQDIQRLTTRQQQLEDRRHKLLEAHYAGAIPLDLLKKEQDQLTSGILAIQRELDGYTADAALVEQHLTQALDLLEDCHRLYLAAPDRLKKLLNQVFFERILVNPAVDENGCPIIPPPALQTSLKARRRGGTSGQTAATQSGEKTVESATSSRDESAGGQSGGSTSEGGDGEAQLDSMHTVHRGTISIIDPASHTAVTGELASPFDQLGSQQLKRAVQQAAMGAAPGQTADCEVPTTRTPVHDVDGRRRCNSGSDLALAPVTQAKGSYTELVVDPAGLEPTTDAV</sequence>
<reference evidence="6" key="1">
    <citation type="submission" date="2010-02" db="EMBL/GenBank/DDBJ databases">
        <title>The Genome Sequence of Prevotella oris strain C735.</title>
        <authorList>
            <consortium name="The Broad Institute Genome Sequencing Platform"/>
            <person name="Ward D."/>
            <person name="Feldgarden M."/>
            <person name="Earl A."/>
            <person name="Young S.K."/>
            <person name="Zeng Q."/>
            <person name="Koehrsen M."/>
            <person name="Alvarado L."/>
            <person name="Berlin A."/>
            <person name="Bochicchio J."/>
            <person name="Borenstein D."/>
            <person name="Chapman S.B."/>
            <person name="Chen Z."/>
            <person name="Engels R."/>
            <person name="Freedman E."/>
            <person name="Gellesch M."/>
            <person name="Goldberg J."/>
            <person name="Griggs A."/>
            <person name="Gujja S."/>
            <person name="Heilman E."/>
            <person name="Heiman D."/>
            <person name="Hepburn T."/>
            <person name="Howarth C."/>
            <person name="Jen D."/>
            <person name="Larson L."/>
            <person name="Mehta T."/>
            <person name="Park D."/>
            <person name="Pearson M."/>
            <person name="Roberts A."/>
            <person name="Saif S."/>
            <person name="Shea T."/>
            <person name="Shenoy N."/>
            <person name="Sisk P."/>
            <person name="Stolte C."/>
            <person name="Sykes S."/>
            <person name="Thomson T."/>
            <person name="Walk T."/>
            <person name="White J."/>
            <person name="Yandava C."/>
            <person name="Sibley C.D."/>
            <person name="Field T.R."/>
            <person name="Grinwis M."/>
            <person name="Eshaghurshan C.S."/>
            <person name="Surette M.G."/>
            <person name="Haas B."/>
            <person name="Nusbaum C."/>
            <person name="Birren B."/>
        </authorList>
    </citation>
    <scope>NUCLEOTIDE SEQUENCE [LARGE SCALE GENOMIC DNA]</scope>
    <source>
        <strain evidence="6">C505</strain>
    </source>
</reference>
<feature type="domain" description="Recombinase" evidence="4">
    <location>
        <begin position="236"/>
        <end position="355"/>
    </location>
</feature>
<comment type="caution">
    <text evidence="5">The sequence shown here is derived from an EMBL/GenBank/DDBJ whole genome shotgun (WGS) entry which is preliminary data.</text>
</comment>
<feature type="compositionally biased region" description="Gly residues" evidence="2">
    <location>
        <begin position="609"/>
        <end position="618"/>
    </location>
</feature>
<dbReference type="Pfam" id="PF13408">
    <property type="entry name" value="Zn_ribbon_recom"/>
    <property type="match status" value="1"/>
</dbReference>
<dbReference type="PROSITE" id="PS51736">
    <property type="entry name" value="RECOMBINASES_3"/>
    <property type="match status" value="1"/>
</dbReference>
<evidence type="ECO:0000259" key="3">
    <source>
        <dbReference type="PROSITE" id="PS51736"/>
    </source>
</evidence>
<gene>
    <name evidence="5" type="ORF">HMPREF0059_01578</name>
</gene>
<dbReference type="PANTHER" id="PTHR30461:SF23">
    <property type="entry name" value="DNA RECOMBINASE-RELATED"/>
    <property type="match status" value="1"/>
</dbReference>
<dbReference type="eggNOG" id="COG1961">
    <property type="taxonomic scope" value="Bacteria"/>
</dbReference>
<feature type="region of interest" description="Disordered" evidence="2">
    <location>
        <begin position="562"/>
        <end position="624"/>
    </location>
</feature>
<dbReference type="PANTHER" id="PTHR30461">
    <property type="entry name" value="DNA-INVERTASE FROM LAMBDOID PROPHAGE"/>
    <property type="match status" value="1"/>
</dbReference>
<dbReference type="InterPro" id="IPR038109">
    <property type="entry name" value="DNA_bind_recomb_sf"/>
</dbReference>